<keyword evidence="4 7" id="KW-0460">Magnesium</keyword>
<evidence type="ECO:0000256" key="3">
    <source>
        <dbReference type="ARBA" id="ARBA00022723"/>
    </source>
</evidence>
<dbReference type="Gene3D" id="3.40.50.970">
    <property type="match status" value="2"/>
</dbReference>
<dbReference type="EC" id="2.2.1.9" evidence="7"/>
<gene>
    <name evidence="7" type="primary">menD</name>
    <name evidence="10" type="ORF">CXB77_11925</name>
</gene>
<dbReference type="EMBL" id="PPGH01000037">
    <property type="protein sequence ID" value="PQJ95038.1"/>
    <property type="molecule type" value="Genomic_DNA"/>
</dbReference>
<evidence type="ECO:0000313" key="10">
    <source>
        <dbReference type="EMBL" id="PQJ95038.1"/>
    </source>
</evidence>
<evidence type="ECO:0000256" key="7">
    <source>
        <dbReference type="HAMAP-Rule" id="MF_01659"/>
    </source>
</evidence>
<name>A0A2S7XNM6_9GAMM</name>
<dbReference type="RefSeq" id="WP_105074098.1">
    <property type="nucleotide sequence ID" value="NZ_PPGH01000037.1"/>
</dbReference>
<dbReference type="PANTHER" id="PTHR42916">
    <property type="entry name" value="2-SUCCINYL-5-ENOLPYRUVYL-6-HYDROXY-3-CYCLOHEXENE-1-CARBOXYLATE SYNTHASE"/>
    <property type="match status" value="1"/>
</dbReference>
<dbReference type="CDD" id="cd02009">
    <property type="entry name" value="TPP_SHCHC_synthase"/>
    <property type="match status" value="1"/>
</dbReference>
<keyword evidence="6 7" id="KW-0464">Manganese</keyword>
<comment type="pathway">
    <text evidence="7">Quinol/quinone metabolism; 1,4-dihydroxy-2-naphthoate biosynthesis; 1,4-dihydroxy-2-naphthoate from chorismate: step 2/7.</text>
</comment>
<dbReference type="PIRSF" id="PIRSF004983">
    <property type="entry name" value="MenD"/>
    <property type="match status" value="1"/>
</dbReference>
<dbReference type="SUPFAM" id="SSF52518">
    <property type="entry name" value="Thiamin diphosphate-binding fold (THDP-binding)"/>
    <property type="match status" value="2"/>
</dbReference>
<comment type="caution">
    <text evidence="10">The sequence shown here is derived from an EMBL/GenBank/DDBJ whole genome shotgun (WGS) entry which is preliminary data.</text>
</comment>
<feature type="domain" description="Thiamine pyrophosphate enzyme N-terminal TPP-binding" evidence="9">
    <location>
        <begin position="17"/>
        <end position="128"/>
    </location>
</feature>
<keyword evidence="11" id="KW-1185">Reference proteome</keyword>
<dbReference type="AlphaFoldDB" id="A0A2S7XNM6"/>
<evidence type="ECO:0000256" key="2">
    <source>
        <dbReference type="ARBA" id="ARBA00022679"/>
    </source>
</evidence>
<evidence type="ECO:0000256" key="1">
    <source>
        <dbReference type="ARBA" id="ARBA00022428"/>
    </source>
</evidence>
<evidence type="ECO:0000256" key="8">
    <source>
        <dbReference type="SAM" id="MobiDB-lite"/>
    </source>
</evidence>
<dbReference type="GO" id="GO:0070204">
    <property type="term" value="F:2-succinyl-5-enolpyruvyl-6-hydroxy-3-cyclohexene-1-carboxylic-acid synthase activity"/>
    <property type="evidence" value="ECO:0007669"/>
    <property type="project" value="UniProtKB-UniRule"/>
</dbReference>
<comment type="function">
    <text evidence="7">Catalyzes the thiamine diphosphate-dependent decarboxylation of 2-oxoglutarate and the subsequent addition of the resulting succinic semialdehyde-thiamine pyrophosphate anion to isochorismate to yield 2-succinyl-5-enolpyruvyl-6-hydroxy-3-cyclohexene-1-carboxylate (SEPHCHC).</text>
</comment>
<evidence type="ECO:0000256" key="5">
    <source>
        <dbReference type="ARBA" id="ARBA00023052"/>
    </source>
</evidence>
<dbReference type="InterPro" id="IPR004433">
    <property type="entry name" value="MenaQ_synth_MenD"/>
</dbReference>
<dbReference type="Proteomes" id="UP000239936">
    <property type="component" value="Unassembled WGS sequence"/>
</dbReference>
<comment type="similarity">
    <text evidence="7">Belongs to the TPP enzyme family. MenD subfamily.</text>
</comment>
<comment type="cofactor">
    <cofactor evidence="7">
        <name>thiamine diphosphate</name>
        <dbReference type="ChEBI" id="CHEBI:58937"/>
    </cofactor>
    <text evidence="7">Binds 1 thiamine pyrophosphate per subunit.</text>
</comment>
<dbReference type="InterPro" id="IPR029061">
    <property type="entry name" value="THDP-binding"/>
</dbReference>
<feature type="region of interest" description="Disordered" evidence="8">
    <location>
        <begin position="192"/>
        <end position="211"/>
    </location>
</feature>
<dbReference type="UniPathway" id="UPA00079"/>
<keyword evidence="3 7" id="KW-0479">Metal-binding</keyword>
<proteinExistence type="inferred from homology"/>
<dbReference type="UniPathway" id="UPA01057">
    <property type="reaction ID" value="UER00164"/>
</dbReference>
<sequence>MDEHCDQGCQNLRWALALLDGLVAGGMRHLVFSPGSRSTPLLLAAQRQTSLTLTPILDERSAAFFALGLARAAGHPVGLLCTSGSALAHWFPAVIEAYESEIPLILLSADRPPELRGWGANQTIDQTRLFGGFVREFHDPGPAESGAAALKMMRTLGARVAAVSLGNWPGPVHINLPFREPLVPTAECSAESNPPLSLNRNSGHKTTLASSEQSWGEDIDVWTRDLTAMMSGRGLICCGPGTFSPVGESLAPLGFAEALWKCSEQLAVPVLCDPLSGLRFGADSTHRITRYDSFLRHPATAAALKPDWVLRIGRAPVSKTLLNWLADIPTILVDPGQGWSDPNKDVRVRVNADASSFCLWLATLAQDVMDKQTHADWSAQWTAIEQQCAQLTANYLAQAPWCEAHLLTTLLAHLPADDGLFCANSMPIRQLDTWSGGRSAPLGIFGNRGASGIDGQTSTLAGLNASGIPITGVLGDLSFFHDLSGLLLLRQLQRPCIVLNNGGGRIFDYLPQRGLPDFERLWRTPIDLDCGALLHPFGIAHCAVTNGDEFQAALRECVNPSEHQSSGVIEVRIDAELSRRVHYEFWQHIQASQSI</sequence>
<dbReference type="Pfam" id="PF02776">
    <property type="entry name" value="TPP_enzyme_N"/>
    <property type="match status" value="1"/>
</dbReference>
<comment type="pathway">
    <text evidence="7">Quinol/quinone metabolism; menaquinone biosynthesis.</text>
</comment>
<evidence type="ECO:0000256" key="6">
    <source>
        <dbReference type="ARBA" id="ARBA00023211"/>
    </source>
</evidence>
<dbReference type="InterPro" id="IPR012001">
    <property type="entry name" value="Thiamin_PyroP_enz_TPP-bd_dom"/>
</dbReference>
<dbReference type="PANTHER" id="PTHR42916:SF1">
    <property type="entry name" value="PROTEIN PHYLLO, CHLOROPLASTIC"/>
    <property type="match status" value="1"/>
</dbReference>
<evidence type="ECO:0000313" key="11">
    <source>
        <dbReference type="Proteomes" id="UP000239936"/>
    </source>
</evidence>
<dbReference type="CDD" id="cd07037">
    <property type="entry name" value="TPP_PYR_MenD"/>
    <property type="match status" value="1"/>
</dbReference>
<comment type="subunit">
    <text evidence="7">Homodimer.</text>
</comment>
<evidence type="ECO:0000259" key="9">
    <source>
        <dbReference type="Pfam" id="PF02776"/>
    </source>
</evidence>
<keyword evidence="2 7" id="KW-0808">Transferase</keyword>
<dbReference type="GO" id="GO:0030145">
    <property type="term" value="F:manganese ion binding"/>
    <property type="evidence" value="ECO:0007669"/>
    <property type="project" value="UniProtKB-UniRule"/>
</dbReference>
<comment type="cofactor">
    <cofactor evidence="7">
        <name>Mg(2+)</name>
        <dbReference type="ChEBI" id="CHEBI:18420"/>
    </cofactor>
    <cofactor evidence="7">
        <name>Mn(2+)</name>
        <dbReference type="ChEBI" id="CHEBI:29035"/>
    </cofactor>
</comment>
<keyword evidence="5 7" id="KW-0786">Thiamine pyrophosphate</keyword>
<protein>
    <recommendedName>
        <fullName evidence="7">2-succinyl-5-enolpyruvyl-6-hydroxy-3-cyclohexene-1-carboxylate synthase</fullName>
        <shortName evidence="7">SEPHCHC synthase</shortName>
        <ecNumber evidence="7">2.2.1.9</ecNumber>
    </recommendedName>
    <alternativeName>
        <fullName evidence="7">Menaquinone biosynthesis protein MenD</fullName>
    </alternativeName>
</protein>
<keyword evidence="1 7" id="KW-0474">Menaquinone biosynthesis</keyword>
<dbReference type="InterPro" id="IPR029035">
    <property type="entry name" value="DHS-like_NAD/FAD-binding_dom"/>
</dbReference>
<dbReference type="SUPFAM" id="SSF52467">
    <property type="entry name" value="DHS-like NAD/FAD-binding domain"/>
    <property type="match status" value="1"/>
</dbReference>
<dbReference type="HAMAP" id="MF_01659">
    <property type="entry name" value="MenD"/>
    <property type="match status" value="1"/>
</dbReference>
<dbReference type="GO" id="GO:0030976">
    <property type="term" value="F:thiamine pyrophosphate binding"/>
    <property type="evidence" value="ECO:0007669"/>
    <property type="project" value="UniProtKB-UniRule"/>
</dbReference>
<dbReference type="GO" id="GO:0009234">
    <property type="term" value="P:menaquinone biosynthetic process"/>
    <property type="evidence" value="ECO:0007669"/>
    <property type="project" value="UniProtKB-UniRule"/>
</dbReference>
<dbReference type="GO" id="GO:0000287">
    <property type="term" value="F:magnesium ion binding"/>
    <property type="evidence" value="ECO:0007669"/>
    <property type="project" value="UniProtKB-UniRule"/>
</dbReference>
<organism evidence="10 11">
    <name type="scientific">Chromatium okenii</name>
    <dbReference type="NCBI Taxonomy" id="61644"/>
    <lineage>
        <taxon>Bacteria</taxon>
        <taxon>Pseudomonadati</taxon>
        <taxon>Pseudomonadota</taxon>
        <taxon>Gammaproteobacteria</taxon>
        <taxon>Chromatiales</taxon>
        <taxon>Chromatiaceae</taxon>
        <taxon>Chromatium</taxon>
    </lineage>
</organism>
<reference evidence="10 11" key="1">
    <citation type="submission" date="2018-01" db="EMBL/GenBank/DDBJ databases">
        <title>The complete genome sequence of Chromatium okenii LaCa, a purple sulfur bacterium with a turbulent life.</title>
        <authorList>
            <person name="Luedin S.M."/>
            <person name="Liechti N."/>
            <person name="Storelli N."/>
            <person name="Danza F."/>
            <person name="Wittwer M."/>
            <person name="Pothier J.F."/>
            <person name="Tonolla M.A."/>
        </authorList>
    </citation>
    <scope>NUCLEOTIDE SEQUENCE [LARGE SCALE GENOMIC DNA]</scope>
    <source>
        <strain evidence="10 11">LaCa</strain>
    </source>
</reference>
<comment type="catalytic activity">
    <reaction evidence="7">
        <text>isochorismate + 2-oxoglutarate + H(+) = 5-enolpyruvoyl-6-hydroxy-2-succinyl-cyclohex-3-ene-1-carboxylate + CO2</text>
        <dbReference type="Rhea" id="RHEA:25593"/>
        <dbReference type="ChEBI" id="CHEBI:15378"/>
        <dbReference type="ChEBI" id="CHEBI:16526"/>
        <dbReference type="ChEBI" id="CHEBI:16810"/>
        <dbReference type="ChEBI" id="CHEBI:29780"/>
        <dbReference type="ChEBI" id="CHEBI:58818"/>
        <dbReference type="EC" id="2.2.1.9"/>
    </reaction>
</comment>
<evidence type="ECO:0000256" key="4">
    <source>
        <dbReference type="ARBA" id="ARBA00022842"/>
    </source>
</evidence>
<accession>A0A2S7XNM6</accession>
<dbReference type="NCBIfam" id="TIGR00173">
    <property type="entry name" value="menD"/>
    <property type="match status" value="1"/>
</dbReference>
<dbReference type="OrthoDB" id="9791859at2"/>
<dbReference type="Gene3D" id="3.40.50.1220">
    <property type="entry name" value="TPP-binding domain"/>
    <property type="match status" value="1"/>
</dbReference>